<evidence type="ECO:0000313" key="2">
    <source>
        <dbReference type="EMBL" id="CAF3746080.1"/>
    </source>
</evidence>
<dbReference type="InterPro" id="IPR040521">
    <property type="entry name" value="KDZ"/>
</dbReference>
<sequence>MDITTEGRMLNEHETAIICLNQIFPLKHLNLMFQLDRQLDICLKDRYIDIRNIVRIVYGCTYESDKIQAYLNTLRQDTASGGQLSFVVENLQEIINDYSNRDVHWGCGITPRRIADENAPGRFRSVSFCEKHLANNSKVSVQAVDADKDYELTDCNVSREERYTGRETSYGIIISMYNCGIIISYDELYRSESTIRVLHHLFETLKQFTATSRVPKYLIYDNACGLWLTLNARIKNKKIIETSISQVIHKMTFVVDKYHIQNHKRDICQKETNPKTYPELEHINTQVCEQTNAKLKYYGNAGSSYSEPTSAIFYLLLFHQINCDRLGLSIFDKFSEKIEKDISGHDGIDETEIPTES</sequence>
<dbReference type="Proteomes" id="UP000677228">
    <property type="component" value="Unassembled WGS sequence"/>
</dbReference>
<dbReference type="PANTHER" id="PTHR34305:SF1">
    <property type="entry name" value="SWIM-TYPE DOMAIN-CONTAINING PROTEIN"/>
    <property type="match status" value="1"/>
</dbReference>
<dbReference type="Pfam" id="PF18758">
    <property type="entry name" value="KDZ"/>
    <property type="match status" value="1"/>
</dbReference>
<proteinExistence type="predicted"/>
<dbReference type="AlphaFoldDB" id="A0A8S2IK31"/>
<dbReference type="Proteomes" id="UP000682733">
    <property type="component" value="Unassembled WGS sequence"/>
</dbReference>
<gene>
    <name evidence="1" type="ORF">OVA965_LOCUS13293</name>
    <name evidence="2" type="ORF">TMI583_LOCUS13299</name>
</gene>
<comment type="caution">
    <text evidence="2">The sequence shown here is derived from an EMBL/GenBank/DDBJ whole genome shotgun (WGS) entry which is preliminary data.</text>
</comment>
<evidence type="ECO:0000313" key="1">
    <source>
        <dbReference type="EMBL" id="CAF0975211.1"/>
    </source>
</evidence>
<reference evidence="2" key="1">
    <citation type="submission" date="2021-02" db="EMBL/GenBank/DDBJ databases">
        <authorList>
            <person name="Nowell W R."/>
        </authorList>
    </citation>
    <scope>NUCLEOTIDE SEQUENCE</scope>
</reference>
<name>A0A8S2IK31_9BILA</name>
<dbReference type="EMBL" id="CAJNOK010005509">
    <property type="protein sequence ID" value="CAF0975211.1"/>
    <property type="molecule type" value="Genomic_DNA"/>
</dbReference>
<organism evidence="2 3">
    <name type="scientific">Didymodactylos carnosus</name>
    <dbReference type="NCBI Taxonomy" id="1234261"/>
    <lineage>
        <taxon>Eukaryota</taxon>
        <taxon>Metazoa</taxon>
        <taxon>Spiralia</taxon>
        <taxon>Gnathifera</taxon>
        <taxon>Rotifera</taxon>
        <taxon>Eurotatoria</taxon>
        <taxon>Bdelloidea</taxon>
        <taxon>Philodinida</taxon>
        <taxon>Philodinidae</taxon>
        <taxon>Didymodactylos</taxon>
    </lineage>
</organism>
<accession>A0A8S2IK31</accession>
<protein>
    <submittedName>
        <fullName evidence="2">Uncharacterized protein</fullName>
    </submittedName>
</protein>
<evidence type="ECO:0000313" key="3">
    <source>
        <dbReference type="Proteomes" id="UP000682733"/>
    </source>
</evidence>
<dbReference type="EMBL" id="CAJOBA010005516">
    <property type="protein sequence ID" value="CAF3746080.1"/>
    <property type="molecule type" value="Genomic_DNA"/>
</dbReference>
<dbReference type="PANTHER" id="PTHR34305">
    <property type="entry name" value="EXPRESSED PROTEIN"/>
    <property type="match status" value="1"/>
</dbReference>